<feature type="transmembrane region" description="Helical" evidence="1">
    <location>
        <begin position="34"/>
        <end position="51"/>
    </location>
</feature>
<evidence type="ECO:0000313" key="3">
    <source>
        <dbReference type="Proteomes" id="UP000741863"/>
    </source>
</evidence>
<keyword evidence="1" id="KW-1133">Transmembrane helix</keyword>
<evidence type="ECO:0000256" key="1">
    <source>
        <dbReference type="SAM" id="Phobius"/>
    </source>
</evidence>
<organism evidence="2 3">
    <name type="scientific">Geomicrobium sediminis</name>
    <dbReference type="NCBI Taxonomy" id="1347788"/>
    <lineage>
        <taxon>Bacteria</taxon>
        <taxon>Bacillati</taxon>
        <taxon>Bacillota</taxon>
        <taxon>Bacilli</taxon>
        <taxon>Bacillales</taxon>
        <taxon>Geomicrobium</taxon>
    </lineage>
</organism>
<protein>
    <recommendedName>
        <fullName evidence="4">DUF4405 domain-containing protein</fullName>
    </recommendedName>
</protein>
<gene>
    <name evidence="2" type="ORF">JOD17_002485</name>
</gene>
<evidence type="ECO:0000313" key="2">
    <source>
        <dbReference type="EMBL" id="MBM7633391.1"/>
    </source>
</evidence>
<keyword evidence="1" id="KW-0812">Transmembrane</keyword>
<name>A0ABS2PE32_9BACL</name>
<keyword evidence="3" id="KW-1185">Reference proteome</keyword>
<feature type="transmembrane region" description="Helical" evidence="1">
    <location>
        <begin position="5"/>
        <end position="28"/>
    </location>
</feature>
<comment type="caution">
    <text evidence="2">The sequence shown here is derived from an EMBL/GenBank/DDBJ whole genome shotgun (WGS) entry which is preliminary data.</text>
</comment>
<proteinExistence type="predicted"/>
<evidence type="ECO:0008006" key="4">
    <source>
        <dbReference type="Google" id="ProtNLM"/>
    </source>
</evidence>
<dbReference type="EMBL" id="JAFBEC010000007">
    <property type="protein sequence ID" value="MBM7633391.1"/>
    <property type="molecule type" value="Genomic_DNA"/>
</dbReference>
<reference evidence="2 3" key="1">
    <citation type="submission" date="2021-01" db="EMBL/GenBank/DDBJ databases">
        <title>Genomic Encyclopedia of Type Strains, Phase IV (KMG-IV): sequencing the most valuable type-strain genomes for metagenomic binning, comparative biology and taxonomic classification.</title>
        <authorList>
            <person name="Goeker M."/>
        </authorList>
    </citation>
    <scope>NUCLEOTIDE SEQUENCE [LARGE SCALE GENOMIC DNA]</scope>
    <source>
        <strain evidence="2 3">DSM 25540</strain>
    </source>
</reference>
<dbReference type="Proteomes" id="UP000741863">
    <property type="component" value="Unassembled WGS sequence"/>
</dbReference>
<sequence length="65" mass="7634">MKSILVYFVCMAFVIHVVMDSFNGAYWLHRVVNLGFLFVMASFIHLIDTEIKERRSNRKRPLSDA</sequence>
<accession>A0ABS2PE32</accession>
<dbReference type="RefSeq" id="WP_204698021.1">
    <property type="nucleotide sequence ID" value="NZ_JAFBEC010000007.1"/>
</dbReference>
<keyword evidence="1" id="KW-0472">Membrane</keyword>